<proteinExistence type="inferred from homology"/>
<dbReference type="InterPro" id="IPR013986">
    <property type="entry name" value="DExx_box_DNA_helicase_dom_sf"/>
</dbReference>
<keyword evidence="4 12" id="KW-0347">Helicase</keyword>
<comment type="caution">
    <text evidence="15">The sequence shown here is derived from an EMBL/GenBank/DDBJ whole genome shotgun (WGS) entry which is preliminary data.</text>
</comment>
<feature type="domain" description="UvrD-like helicase ATP-binding" evidence="13">
    <location>
        <begin position="4"/>
        <end position="278"/>
    </location>
</feature>
<organism evidence="15 16">
    <name type="scientific">Campylobacter magnus</name>
    <dbReference type="NCBI Taxonomy" id="3026462"/>
    <lineage>
        <taxon>Bacteria</taxon>
        <taxon>Pseudomonadati</taxon>
        <taxon>Campylobacterota</taxon>
        <taxon>Epsilonproteobacteria</taxon>
        <taxon>Campylobacterales</taxon>
        <taxon>Campylobacteraceae</taxon>
        <taxon>Campylobacter</taxon>
    </lineage>
</organism>
<comment type="catalytic activity">
    <reaction evidence="11">
        <text>ATP + H2O = ADP + phosphate + H(+)</text>
        <dbReference type="Rhea" id="RHEA:13065"/>
        <dbReference type="ChEBI" id="CHEBI:15377"/>
        <dbReference type="ChEBI" id="CHEBI:15378"/>
        <dbReference type="ChEBI" id="CHEBI:30616"/>
        <dbReference type="ChEBI" id="CHEBI:43474"/>
        <dbReference type="ChEBI" id="CHEBI:456216"/>
        <dbReference type="EC" id="5.6.2.4"/>
    </reaction>
</comment>
<evidence type="ECO:0000256" key="3">
    <source>
        <dbReference type="ARBA" id="ARBA00022801"/>
    </source>
</evidence>
<name>A0ABT8T8V1_9BACT</name>
<comment type="catalytic activity">
    <reaction evidence="8">
        <text>Couples ATP hydrolysis with the unwinding of duplex DNA by translocating in the 3'-5' direction.</text>
        <dbReference type="EC" id="5.6.2.4"/>
    </reaction>
</comment>
<dbReference type="SUPFAM" id="SSF52540">
    <property type="entry name" value="P-loop containing nucleoside triphosphate hydrolases"/>
    <property type="match status" value="1"/>
</dbReference>
<dbReference type="Gene3D" id="1.10.10.160">
    <property type="match status" value="1"/>
</dbReference>
<evidence type="ECO:0000313" key="16">
    <source>
        <dbReference type="Proteomes" id="UP001171111"/>
    </source>
</evidence>
<evidence type="ECO:0000313" key="15">
    <source>
        <dbReference type="EMBL" id="MDO2408686.1"/>
    </source>
</evidence>
<sequence length="668" mass="74067">MPLSHLNPEQFAAASAPFGHNLIIASAGTGKTSTIVARIAHLLSSGVEASKILLLTFTNKAAAEMLSRLAKKFDKSVISSVSAGTFHATAYALLRANGFDITLKQPGELKLLLKSIVGQRKFHHISDIGAFSAAYLYELYSFFQNTGGDDFEEWFRAKNGEQSVYSAIYADILREFEEEKKRFGYADFNDLLLYLKRALKEGDIAQEFTEILVDEYQDTNLLQSSLIDAFGAKSLFCVGDYDQSIYAFNGADISIIGSFKERYKDAKIYALNTNYRSSQNILKLANRVIAINPRLYEKELKVGREGAFSQPRLLVYDDLFAQYKGIAQIISSLKVPSDEIAVIFRNNSSADGVEIALKELGIASRRKGSGSFFESREIKALISLVSLLLNGKDIMAFIDVAQYFKGLGEAKSKQIFELLSQCGAGDAIAGLLRPDQKAIITHKRRKNYELGLFDDELSVSENLPASIKNHKIASFLSTEGGEFLSDLLYFLKALKGVKDASACLGLIIASPIYEKIATAIAHKKSVRKDKSIDESQKELTKERIIHRARSLESIAKNYKDLSAFYNFLSLSDSQMSAGSGVSLLSVHASKGLEFEAVFVIDLAQNRFPNIRLSSGAGGIEEERRLFYVAVTRAKNELFLSYAKYDKNGKISYEPSQFLKEAGFKIEKE</sequence>
<protein>
    <recommendedName>
        <fullName evidence="9">DNA 3'-5' helicase</fullName>
        <ecNumber evidence="9">5.6.2.4</ecNumber>
    </recommendedName>
    <alternativeName>
        <fullName evidence="10">DNA 3'-5' helicase II</fullName>
    </alternativeName>
</protein>
<dbReference type="Pfam" id="PF00580">
    <property type="entry name" value="UvrD-helicase"/>
    <property type="match status" value="1"/>
</dbReference>
<evidence type="ECO:0000256" key="11">
    <source>
        <dbReference type="ARBA" id="ARBA00048988"/>
    </source>
</evidence>
<evidence type="ECO:0000256" key="1">
    <source>
        <dbReference type="ARBA" id="ARBA00009922"/>
    </source>
</evidence>
<evidence type="ECO:0000256" key="5">
    <source>
        <dbReference type="ARBA" id="ARBA00022840"/>
    </source>
</evidence>
<evidence type="ECO:0000256" key="4">
    <source>
        <dbReference type="ARBA" id="ARBA00022806"/>
    </source>
</evidence>
<dbReference type="GO" id="GO:0016787">
    <property type="term" value="F:hydrolase activity"/>
    <property type="evidence" value="ECO:0007669"/>
    <property type="project" value="UniProtKB-KW"/>
</dbReference>
<dbReference type="PROSITE" id="PS51217">
    <property type="entry name" value="UVRD_HELICASE_CTER"/>
    <property type="match status" value="1"/>
</dbReference>
<dbReference type="EC" id="5.6.2.4" evidence="9"/>
<evidence type="ECO:0000256" key="6">
    <source>
        <dbReference type="ARBA" id="ARBA00023125"/>
    </source>
</evidence>
<gene>
    <name evidence="15" type="ORF">Q2362_01050</name>
</gene>
<evidence type="ECO:0000256" key="2">
    <source>
        <dbReference type="ARBA" id="ARBA00022741"/>
    </source>
</evidence>
<keyword evidence="5 12" id="KW-0067">ATP-binding</keyword>
<dbReference type="CDD" id="cd17932">
    <property type="entry name" value="DEXQc_UvrD"/>
    <property type="match status" value="1"/>
</dbReference>
<feature type="binding site" evidence="12">
    <location>
        <begin position="25"/>
        <end position="32"/>
    </location>
    <ligand>
        <name>ATP</name>
        <dbReference type="ChEBI" id="CHEBI:30616"/>
    </ligand>
</feature>
<dbReference type="EMBL" id="JAULJQ010000001">
    <property type="protein sequence ID" value="MDO2408686.1"/>
    <property type="molecule type" value="Genomic_DNA"/>
</dbReference>
<dbReference type="Gene3D" id="3.40.50.300">
    <property type="entry name" value="P-loop containing nucleotide triphosphate hydrolases"/>
    <property type="match status" value="3"/>
</dbReference>
<reference evidence="15 16" key="1">
    <citation type="submission" date="2023-06" db="EMBL/GenBank/DDBJ databases">
        <title>Campylobacter magnum sp. nov., isolated from cecal contents of domestic pigs (Sus scrofa domesticus).</title>
        <authorList>
            <person name="Papic B."/>
            <person name="Gruntar I."/>
        </authorList>
    </citation>
    <scope>NUCLEOTIDE SEQUENCE [LARGE SCALE GENOMIC DNA]</scope>
    <source>
        <strain evidence="16">34484-21</strain>
    </source>
</reference>
<keyword evidence="3 12" id="KW-0378">Hydrolase</keyword>
<evidence type="ECO:0000259" key="14">
    <source>
        <dbReference type="PROSITE" id="PS51217"/>
    </source>
</evidence>
<evidence type="ECO:0000256" key="8">
    <source>
        <dbReference type="ARBA" id="ARBA00034617"/>
    </source>
</evidence>
<feature type="domain" description="UvrD-like helicase C-terminal" evidence="14">
    <location>
        <begin position="279"/>
        <end position="591"/>
    </location>
</feature>
<dbReference type="InterPro" id="IPR000212">
    <property type="entry name" value="DNA_helicase_UvrD/REP"/>
</dbReference>
<evidence type="ECO:0000256" key="7">
    <source>
        <dbReference type="ARBA" id="ARBA00023235"/>
    </source>
</evidence>
<dbReference type="Proteomes" id="UP001171111">
    <property type="component" value="Unassembled WGS sequence"/>
</dbReference>
<evidence type="ECO:0000256" key="10">
    <source>
        <dbReference type="ARBA" id="ARBA00034923"/>
    </source>
</evidence>
<dbReference type="InterPro" id="IPR014016">
    <property type="entry name" value="UvrD-like_ATP-bd"/>
</dbReference>
<dbReference type="Gene3D" id="1.10.486.10">
    <property type="entry name" value="PCRA, domain 4"/>
    <property type="match status" value="2"/>
</dbReference>
<comment type="similarity">
    <text evidence="1">Belongs to the helicase family. UvrD subfamily.</text>
</comment>
<evidence type="ECO:0000256" key="12">
    <source>
        <dbReference type="PROSITE-ProRule" id="PRU00560"/>
    </source>
</evidence>
<dbReference type="PANTHER" id="PTHR11070:SF2">
    <property type="entry name" value="ATP-DEPENDENT DNA HELICASE SRS2"/>
    <property type="match status" value="1"/>
</dbReference>
<dbReference type="RefSeq" id="WP_302243428.1">
    <property type="nucleotide sequence ID" value="NZ_JAULJQ010000001.1"/>
</dbReference>
<dbReference type="PANTHER" id="PTHR11070">
    <property type="entry name" value="UVRD / RECB / PCRA DNA HELICASE FAMILY MEMBER"/>
    <property type="match status" value="1"/>
</dbReference>
<keyword evidence="7" id="KW-0413">Isomerase</keyword>
<dbReference type="Pfam" id="PF13361">
    <property type="entry name" value="UvrD_C"/>
    <property type="match status" value="1"/>
</dbReference>
<keyword evidence="6" id="KW-0238">DNA-binding</keyword>
<keyword evidence="16" id="KW-1185">Reference proteome</keyword>
<dbReference type="PROSITE" id="PS51198">
    <property type="entry name" value="UVRD_HELICASE_ATP_BIND"/>
    <property type="match status" value="1"/>
</dbReference>
<dbReference type="GO" id="GO:0004386">
    <property type="term" value="F:helicase activity"/>
    <property type="evidence" value="ECO:0007669"/>
    <property type="project" value="UniProtKB-KW"/>
</dbReference>
<dbReference type="InterPro" id="IPR027417">
    <property type="entry name" value="P-loop_NTPase"/>
</dbReference>
<dbReference type="InterPro" id="IPR014017">
    <property type="entry name" value="DNA_helicase_UvrD-like_C"/>
</dbReference>
<keyword evidence="2 12" id="KW-0547">Nucleotide-binding</keyword>
<evidence type="ECO:0000256" key="9">
    <source>
        <dbReference type="ARBA" id="ARBA00034808"/>
    </source>
</evidence>
<accession>A0ABT8T8V1</accession>
<evidence type="ECO:0000259" key="13">
    <source>
        <dbReference type="PROSITE" id="PS51198"/>
    </source>
</evidence>